<evidence type="ECO:0000256" key="6">
    <source>
        <dbReference type="ARBA" id="ARBA00022660"/>
    </source>
</evidence>
<evidence type="ECO:0000256" key="13">
    <source>
        <dbReference type="SAM" id="MobiDB-lite"/>
    </source>
</evidence>
<feature type="disulfide bond" evidence="12">
    <location>
        <begin position="28"/>
        <end position="61"/>
    </location>
</feature>
<dbReference type="GO" id="GO:0005758">
    <property type="term" value="C:mitochondrial intermembrane space"/>
    <property type="evidence" value="ECO:0007669"/>
    <property type="project" value="UniProtKB-SubCell"/>
</dbReference>
<dbReference type="InterPro" id="IPR019342">
    <property type="entry name" value="NADH_UbQ_OxRdtase_FeS-su5"/>
</dbReference>
<reference evidence="14 15" key="1">
    <citation type="submission" date="2017-12" db="EMBL/GenBank/DDBJ databases">
        <title>Hemimetabolous genomes reveal molecular basis of termite eusociality.</title>
        <authorList>
            <person name="Harrison M.C."/>
            <person name="Jongepier E."/>
            <person name="Robertson H.M."/>
            <person name="Arning N."/>
            <person name="Bitard-Feildel T."/>
            <person name="Chao H."/>
            <person name="Childers C.P."/>
            <person name="Dinh H."/>
            <person name="Doddapaneni H."/>
            <person name="Dugan S."/>
            <person name="Gowin J."/>
            <person name="Greiner C."/>
            <person name="Han Y."/>
            <person name="Hu H."/>
            <person name="Hughes D.S.T."/>
            <person name="Huylmans A.-K."/>
            <person name="Kemena C."/>
            <person name="Kremer L.P.M."/>
            <person name="Lee S.L."/>
            <person name="Lopez-Ezquerra A."/>
            <person name="Mallet L."/>
            <person name="Monroy-Kuhn J.M."/>
            <person name="Moser A."/>
            <person name="Murali S.C."/>
            <person name="Muzny D.M."/>
            <person name="Otani S."/>
            <person name="Piulachs M.-D."/>
            <person name="Poelchau M."/>
            <person name="Qu J."/>
            <person name="Schaub F."/>
            <person name="Wada-Katsumata A."/>
            <person name="Worley K.C."/>
            <person name="Xie Q."/>
            <person name="Ylla G."/>
            <person name="Poulsen M."/>
            <person name="Gibbs R.A."/>
            <person name="Schal C."/>
            <person name="Richards S."/>
            <person name="Belles X."/>
            <person name="Korb J."/>
            <person name="Bornberg-Bauer E."/>
        </authorList>
    </citation>
    <scope>NUCLEOTIDE SEQUENCE [LARGE SCALE GENOMIC DNA]</scope>
    <source>
        <tissue evidence="14">Whole body</tissue>
    </source>
</reference>
<comment type="subcellular location">
    <subcellularLocation>
        <location evidence="3">Mitochondrion inner membrane</location>
        <topology evidence="3">Peripheral membrane protein</topology>
    </subcellularLocation>
    <subcellularLocation>
        <location evidence="2">Mitochondrion intermembrane space</location>
    </subcellularLocation>
</comment>
<feature type="disulfide bond" evidence="12">
    <location>
        <begin position="38"/>
        <end position="51"/>
    </location>
</feature>
<dbReference type="FunCoup" id="A0A2J7R5F6">
    <property type="interactions" value="271"/>
</dbReference>
<evidence type="ECO:0000256" key="11">
    <source>
        <dbReference type="ARBA" id="ARBA00023157"/>
    </source>
</evidence>
<dbReference type="PANTHER" id="PTHR21268">
    <property type="entry name" value="NADH DEHYDROGENASE [UBIQUINONE] IRON-SULFUR PROTEIN 5"/>
    <property type="match status" value="1"/>
</dbReference>
<keyword evidence="9" id="KW-0496">Mitochondrion</keyword>
<keyword evidence="6" id="KW-0679">Respiratory chain</keyword>
<dbReference type="Pfam" id="PF10200">
    <property type="entry name" value="Ndufs5"/>
    <property type="match status" value="1"/>
</dbReference>
<dbReference type="PANTHER" id="PTHR21268:SF2">
    <property type="entry name" value="NADH DEHYDROGENASE [UBIQUINONE] IRON-SULFUR PROTEIN 5"/>
    <property type="match status" value="1"/>
</dbReference>
<evidence type="ECO:0000256" key="2">
    <source>
        <dbReference type="ARBA" id="ARBA00004569"/>
    </source>
</evidence>
<evidence type="ECO:0000256" key="7">
    <source>
        <dbReference type="ARBA" id="ARBA00022792"/>
    </source>
</evidence>
<dbReference type="InParanoid" id="A0A2J7R5F6"/>
<dbReference type="OrthoDB" id="9992197at2759"/>
<evidence type="ECO:0000256" key="1">
    <source>
        <dbReference type="ARBA" id="ARBA00003195"/>
    </source>
</evidence>
<gene>
    <name evidence="14" type="ORF">B7P43_G12745</name>
</gene>
<evidence type="ECO:0000256" key="3">
    <source>
        <dbReference type="ARBA" id="ARBA00004637"/>
    </source>
</evidence>
<comment type="similarity">
    <text evidence="4">Belongs to the complex I NDUFS5 subunit family.</text>
</comment>
<evidence type="ECO:0000256" key="5">
    <source>
        <dbReference type="ARBA" id="ARBA00022448"/>
    </source>
</evidence>
<proteinExistence type="inferred from homology"/>
<keyword evidence="7" id="KW-0999">Mitochondrion inner membrane</keyword>
<evidence type="ECO:0000256" key="4">
    <source>
        <dbReference type="ARBA" id="ARBA00007372"/>
    </source>
</evidence>
<evidence type="ECO:0000256" key="12">
    <source>
        <dbReference type="PIRSR" id="PIRSR619342-50"/>
    </source>
</evidence>
<keyword evidence="10" id="KW-0472">Membrane</keyword>
<evidence type="ECO:0000256" key="9">
    <source>
        <dbReference type="ARBA" id="ARBA00023128"/>
    </source>
</evidence>
<organism evidence="14 15">
    <name type="scientific">Cryptotermes secundus</name>
    <dbReference type="NCBI Taxonomy" id="105785"/>
    <lineage>
        <taxon>Eukaryota</taxon>
        <taxon>Metazoa</taxon>
        <taxon>Ecdysozoa</taxon>
        <taxon>Arthropoda</taxon>
        <taxon>Hexapoda</taxon>
        <taxon>Insecta</taxon>
        <taxon>Pterygota</taxon>
        <taxon>Neoptera</taxon>
        <taxon>Polyneoptera</taxon>
        <taxon>Dictyoptera</taxon>
        <taxon>Blattodea</taxon>
        <taxon>Blattoidea</taxon>
        <taxon>Termitoidae</taxon>
        <taxon>Kalotermitidae</taxon>
        <taxon>Cryptotermitinae</taxon>
        <taxon>Cryptotermes</taxon>
    </lineage>
</organism>
<comment type="function">
    <text evidence="1">Accessory subunit of the mitochondrial membrane respiratory chain NADH dehydrogenase (Complex I), that is believed not to be involved in catalysis. Complex I functions in the transfer of electrons from NADH to the respiratory chain. The immediate electron acceptor for the enzyme is believed to be ubiquinone.</text>
</comment>
<feature type="region of interest" description="Disordered" evidence="13">
    <location>
        <begin position="79"/>
        <end position="102"/>
    </location>
</feature>
<keyword evidence="11 12" id="KW-1015">Disulfide bond</keyword>
<evidence type="ECO:0000313" key="15">
    <source>
        <dbReference type="Proteomes" id="UP000235965"/>
    </source>
</evidence>
<protein>
    <submittedName>
        <fullName evidence="14">Uncharacterized protein</fullName>
    </submittedName>
</protein>
<evidence type="ECO:0000313" key="14">
    <source>
        <dbReference type="EMBL" id="PNF36066.1"/>
    </source>
</evidence>
<evidence type="ECO:0000256" key="8">
    <source>
        <dbReference type="ARBA" id="ARBA00022982"/>
    </source>
</evidence>
<keyword evidence="15" id="KW-1185">Reference proteome</keyword>
<dbReference type="AlphaFoldDB" id="A0A2J7R5F6"/>
<dbReference type="GO" id="GO:0005743">
    <property type="term" value="C:mitochondrial inner membrane"/>
    <property type="evidence" value="ECO:0007669"/>
    <property type="project" value="UniProtKB-SubCell"/>
</dbReference>
<dbReference type="Proteomes" id="UP000235965">
    <property type="component" value="Unassembled WGS sequence"/>
</dbReference>
<sequence>MTNVVPFFRSPFTDLTGCLVNHQYYGRCAEMEMRAMDCLEAYGVDRGLKKCNDLLEDLRECATRGKQLLRIQAMKDERERQYKAGERSKEERYAKAPRIDAY</sequence>
<name>A0A2J7R5F6_9NEOP</name>
<dbReference type="STRING" id="105785.A0A2J7R5F6"/>
<evidence type="ECO:0000256" key="10">
    <source>
        <dbReference type="ARBA" id="ARBA00023136"/>
    </source>
</evidence>
<comment type="caution">
    <text evidence="14">The sequence shown here is derived from an EMBL/GenBank/DDBJ whole genome shotgun (WGS) entry which is preliminary data.</text>
</comment>
<dbReference type="EMBL" id="NEVH01006994">
    <property type="protein sequence ID" value="PNF36066.1"/>
    <property type="molecule type" value="Genomic_DNA"/>
</dbReference>
<accession>A0A2J7R5F6</accession>
<keyword evidence="8" id="KW-0249">Electron transport</keyword>
<keyword evidence="5" id="KW-0813">Transport</keyword>